<dbReference type="AlphaFoldDB" id="J9FNU2"/>
<evidence type="ECO:0000313" key="1">
    <source>
        <dbReference type="EMBL" id="EJW96591.1"/>
    </source>
</evidence>
<gene>
    <name evidence="1" type="ORF">EVA_15301</name>
</gene>
<accession>J9FNU2</accession>
<organism evidence="1">
    <name type="scientific">gut metagenome</name>
    <dbReference type="NCBI Taxonomy" id="749906"/>
    <lineage>
        <taxon>unclassified sequences</taxon>
        <taxon>metagenomes</taxon>
        <taxon>organismal metagenomes</taxon>
    </lineage>
</organism>
<reference evidence="1" key="1">
    <citation type="journal article" date="2012" name="PLoS ONE">
        <title>Gene sets for utilization of primary and secondary nutrition supplies in the distal gut of endangered iberian lynx.</title>
        <authorList>
            <person name="Alcaide M."/>
            <person name="Messina E."/>
            <person name="Richter M."/>
            <person name="Bargiela R."/>
            <person name="Peplies J."/>
            <person name="Huws S.A."/>
            <person name="Newbold C.J."/>
            <person name="Golyshin P.N."/>
            <person name="Simon M.A."/>
            <person name="Lopez G."/>
            <person name="Yakimov M.M."/>
            <person name="Ferrer M."/>
        </authorList>
    </citation>
    <scope>NUCLEOTIDE SEQUENCE</scope>
</reference>
<comment type="caution">
    <text evidence="1">The sequence shown here is derived from an EMBL/GenBank/DDBJ whole genome shotgun (WGS) entry which is preliminary data.</text>
</comment>
<proteinExistence type="predicted"/>
<protein>
    <submittedName>
        <fullName evidence="1">Uncharacterized protein</fullName>
    </submittedName>
</protein>
<sequence length="38" mass="4577">MKPIGKCLIGFSTKFDSYFLRIFVFSAYRPIYEECYSR</sequence>
<dbReference type="EMBL" id="AMCI01005200">
    <property type="protein sequence ID" value="EJW96591.1"/>
    <property type="molecule type" value="Genomic_DNA"/>
</dbReference>
<name>J9FNU2_9ZZZZ</name>